<organism evidence="1 2">
    <name type="scientific">Puccinia graminis f. sp. tritici</name>
    <dbReference type="NCBI Taxonomy" id="56615"/>
    <lineage>
        <taxon>Eukaryota</taxon>
        <taxon>Fungi</taxon>
        <taxon>Dikarya</taxon>
        <taxon>Basidiomycota</taxon>
        <taxon>Pucciniomycotina</taxon>
        <taxon>Pucciniomycetes</taxon>
        <taxon>Pucciniales</taxon>
        <taxon>Pucciniaceae</taxon>
        <taxon>Puccinia</taxon>
    </lineage>
</organism>
<comment type="caution">
    <text evidence="1">The sequence shown here is derived from an EMBL/GenBank/DDBJ whole genome shotgun (WGS) entry which is preliminary data.</text>
</comment>
<dbReference type="AlphaFoldDB" id="A0A5B0R7W1"/>
<dbReference type="EMBL" id="VDEP01000238">
    <property type="protein sequence ID" value="KAA1121408.1"/>
    <property type="molecule type" value="Genomic_DNA"/>
</dbReference>
<sequence length="262" mass="29866">MFILEQDGWSMQGTDWEEVLKYYLLYSRYQARIESTTNDDPPVIIKLGSFTSIDIKLIKHFTSSSSTHSQSFLIKPSPFAHPFVIPITILRFQFVNVFALIRHRKPRVRPCRFGTNTPFDARLSQFRKGAEETGSIPVLGNLLFDRAATPPYRLLDPHCWVACKIKACGMGRRSRWPASRVLWNCDLCARVKWDGADPSESDPHVRSTISGNHTDHYLNGRFRSNEIEPIELPIPNALAHNKVIAINTDLIMMAANQQARIS</sequence>
<evidence type="ECO:0000313" key="2">
    <source>
        <dbReference type="Proteomes" id="UP000325313"/>
    </source>
</evidence>
<accession>A0A5B0R7W1</accession>
<protein>
    <submittedName>
        <fullName evidence="1">Uncharacterized protein</fullName>
    </submittedName>
</protein>
<reference evidence="1 2" key="1">
    <citation type="submission" date="2019-05" db="EMBL/GenBank/DDBJ databases">
        <title>Emergence of the Ug99 lineage of the wheat stem rust pathogen through somatic hybridization.</title>
        <authorList>
            <person name="Li F."/>
            <person name="Upadhyaya N.M."/>
            <person name="Sperschneider J."/>
            <person name="Matny O."/>
            <person name="Nguyen-Phuc H."/>
            <person name="Mago R."/>
            <person name="Raley C."/>
            <person name="Miller M.E."/>
            <person name="Silverstein K.A.T."/>
            <person name="Henningsen E."/>
            <person name="Hirsch C.D."/>
            <person name="Visser B."/>
            <person name="Pretorius Z.A."/>
            <person name="Steffenson B.J."/>
            <person name="Schwessinger B."/>
            <person name="Dodds P.N."/>
            <person name="Figueroa M."/>
        </authorList>
    </citation>
    <scope>NUCLEOTIDE SEQUENCE [LARGE SCALE GENOMIC DNA]</scope>
    <source>
        <strain evidence="1 2">Ug99</strain>
    </source>
</reference>
<proteinExistence type="predicted"/>
<name>A0A5B0R7W1_PUCGR</name>
<evidence type="ECO:0000313" key="1">
    <source>
        <dbReference type="EMBL" id="KAA1121408.1"/>
    </source>
</evidence>
<dbReference type="Proteomes" id="UP000325313">
    <property type="component" value="Unassembled WGS sequence"/>
</dbReference>
<gene>
    <name evidence="1" type="ORF">PGTUg99_022449</name>
</gene>